<accession>A0A9P7AP65</accession>
<dbReference type="OrthoDB" id="2621613at2759"/>
<dbReference type="SUPFAM" id="SSF81383">
    <property type="entry name" value="F-box domain"/>
    <property type="match status" value="1"/>
</dbReference>
<dbReference type="Proteomes" id="UP000719766">
    <property type="component" value="Unassembled WGS sequence"/>
</dbReference>
<comment type="caution">
    <text evidence="1">The sequence shown here is derived from an EMBL/GenBank/DDBJ whole genome shotgun (WGS) entry which is preliminary data.</text>
</comment>
<dbReference type="GeneID" id="64596811"/>
<reference evidence="1" key="1">
    <citation type="journal article" date="2020" name="New Phytol.">
        <title>Comparative genomics reveals dynamic genome evolution in host specialist ectomycorrhizal fungi.</title>
        <authorList>
            <person name="Lofgren L.A."/>
            <person name="Nguyen N.H."/>
            <person name="Vilgalys R."/>
            <person name="Ruytinx J."/>
            <person name="Liao H.L."/>
            <person name="Branco S."/>
            <person name="Kuo A."/>
            <person name="LaButti K."/>
            <person name="Lipzen A."/>
            <person name="Andreopoulos W."/>
            <person name="Pangilinan J."/>
            <person name="Riley R."/>
            <person name="Hundley H."/>
            <person name="Na H."/>
            <person name="Barry K."/>
            <person name="Grigoriev I.V."/>
            <person name="Stajich J.E."/>
            <person name="Kennedy P.G."/>
        </authorList>
    </citation>
    <scope>NUCLEOTIDE SEQUENCE</scope>
    <source>
        <strain evidence="1">S12</strain>
    </source>
</reference>
<evidence type="ECO:0000313" key="1">
    <source>
        <dbReference type="EMBL" id="KAG1793519.1"/>
    </source>
</evidence>
<gene>
    <name evidence="1" type="ORF">HD556DRAFT_1374442</name>
</gene>
<evidence type="ECO:0008006" key="3">
    <source>
        <dbReference type="Google" id="ProtNLM"/>
    </source>
</evidence>
<evidence type="ECO:0000313" key="2">
    <source>
        <dbReference type="Proteomes" id="UP000719766"/>
    </source>
</evidence>
<dbReference type="EMBL" id="JABBWE010000030">
    <property type="protein sequence ID" value="KAG1793519.1"/>
    <property type="molecule type" value="Genomic_DNA"/>
</dbReference>
<dbReference type="RefSeq" id="XP_041159944.1">
    <property type="nucleotide sequence ID" value="XM_041303047.1"/>
</dbReference>
<organism evidence="1 2">
    <name type="scientific">Suillus plorans</name>
    <dbReference type="NCBI Taxonomy" id="116603"/>
    <lineage>
        <taxon>Eukaryota</taxon>
        <taxon>Fungi</taxon>
        <taxon>Dikarya</taxon>
        <taxon>Basidiomycota</taxon>
        <taxon>Agaricomycotina</taxon>
        <taxon>Agaricomycetes</taxon>
        <taxon>Agaricomycetidae</taxon>
        <taxon>Boletales</taxon>
        <taxon>Suillineae</taxon>
        <taxon>Suillaceae</taxon>
        <taxon>Suillus</taxon>
    </lineage>
</organism>
<keyword evidence="2" id="KW-1185">Reference proteome</keyword>
<sequence length="626" mass="71308">MGCASSYQRILKAPRARSAAQIWSLPEDPNFLHVEVPDSSKTITVVDRTSTLPRSSVEEPIRPLSEDHENFELQLEVSDSSKAITTPIAIGIFSLPTELICHILLLLHFKDLSYCVLTCKAFWHVAQNFVDVQILLELYAQGFTETPTLDWVDVSSKMYSLKRLASMWQSDFHLNSVSEQTVAIGDILSPYTPGLQSVKCGIWWMWVYNRLFIRECDTNFKSTQTWPEQSFGSLVDMHFLMKSVVIDPLQDLTVMVSSYGVFDMLDRRVFSMTFRLASSQRPHPDSASTSLECMHPCEMDPDHDLRFVDQPAICGDRVVALYYYKSHNGSTSNIFIQVIDWRKGHAKGYSLTELGGYKASFHLLDEQRIIVIGTEGRMALYTLELDGSPRRRITYVLPSVQRRLDFYHYVGPLLPRYVIHATPSFHGQAVHPDLIPDYVTSLESQIMVLEVLSLSWQVIIVVDMAIFATKATQSEIPVEIPWSEWGPKYARYFPHHPSHRISVFGSKMAYALPRDRAPEPGQRLEELPAEGAFYVHICDFNRAISRSEHSNNVYDCNSPGRLIRRPGRVAQTCFTKDDADIITNNPYTTAVCPTGFSTCHFDRFFLEQDRLTLIWVSVLGMNTGKF</sequence>
<proteinExistence type="predicted"/>
<name>A0A9P7AP65_9AGAM</name>
<dbReference type="AlphaFoldDB" id="A0A9P7AP65"/>
<dbReference type="InterPro" id="IPR036047">
    <property type="entry name" value="F-box-like_dom_sf"/>
</dbReference>
<protein>
    <recommendedName>
        <fullName evidence="3">F-box domain-containing protein</fullName>
    </recommendedName>
</protein>